<dbReference type="PANTHER" id="PTHR33116:SF75">
    <property type="entry name" value="RIBONUCLEASE H PROTEIN"/>
    <property type="match status" value="1"/>
</dbReference>
<reference evidence="1 2" key="1">
    <citation type="journal article" date="2021" name="Plant Biotechnol. J.">
        <title>Multi-omics assisted identification of the key and species-specific regulatory components of drought-tolerant mechanisms in Gossypium stocksii.</title>
        <authorList>
            <person name="Yu D."/>
            <person name="Ke L."/>
            <person name="Zhang D."/>
            <person name="Wu Y."/>
            <person name="Sun Y."/>
            <person name="Mei J."/>
            <person name="Sun J."/>
            <person name="Sun Y."/>
        </authorList>
    </citation>
    <scope>NUCLEOTIDE SEQUENCE [LARGE SCALE GENOMIC DNA]</scope>
    <source>
        <strain evidence="2">cv. E1</strain>
        <tissue evidence="1">Leaf</tissue>
    </source>
</reference>
<evidence type="ECO:0008006" key="3">
    <source>
        <dbReference type="Google" id="ProtNLM"/>
    </source>
</evidence>
<evidence type="ECO:0000313" key="1">
    <source>
        <dbReference type="EMBL" id="KAH1064296.1"/>
    </source>
</evidence>
<dbReference type="PANTHER" id="PTHR33116">
    <property type="entry name" value="REVERSE TRANSCRIPTASE ZINC-BINDING DOMAIN-CONTAINING PROTEIN-RELATED-RELATED"/>
    <property type="match status" value="1"/>
</dbReference>
<protein>
    <recommendedName>
        <fullName evidence="3">Reverse transcriptase domain-containing protein</fullName>
    </recommendedName>
</protein>
<dbReference type="Proteomes" id="UP000828251">
    <property type="component" value="Unassembled WGS sequence"/>
</dbReference>
<gene>
    <name evidence="1" type="ORF">J1N35_029283</name>
</gene>
<dbReference type="EMBL" id="JAIQCV010000009">
    <property type="protein sequence ID" value="KAH1064296.1"/>
    <property type="molecule type" value="Genomic_DNA"/>
</dbReference>
<keyword evidence="2" id="KW-1185">Reference proteome</keyword>
<accession>A0A9D3ZRX2</accession>
<evidence type="ECO:0000313" key="2">
    <source>
        <dbReference type="Proteomes" id="UP000828251"/>
    </source>
</evidence>
<dbReference type="AlphaFoldDB" id="A0A9D3ZRX2"/>
<proteinExistence type="predicted"/>
<sequence>MEYVSTARAAVLVNGTVTNEFRMFRGLHQGDSLSPFLFILVTEVLHLLLGEAEELGVIEGFKDVIPRLSKSSLVGFDTEEEFVFRMVVVCKCKIGDLMFSYLGIPLGADPRRLSSWDGIVERVERKLVGWKTPIAVIKNIDKIRQNFLWGSVRGRRKMAKRFVVDKEALWRKITTAKWTRIESFRWLVGNGRSILFWEDVWCASNKYGLVKDLSLSNGFTEVNWAEFFSHPLLDREIYMVSHLKEAVSSMILFPEVPPRVRSFLWMISIDCLPTKAFLISRGVKLGQFLEKNIGLVRVMVKSLWMISVLAASWYWCPPNYGGVKFNVCGVAFEDEVGCGGVLRNSDRVARALFSGQLTVKGSFVAEVGAISIALDIFLEMGWKDKSGNKMAYALVVVGLKRQGLFKAYW</sequence>
<name>A0A9D3ZRX2_9ROSI</name>
<dbReference type="OrthoDB" id="992377at2759"/>
<comment type="caution">
    <text evidence="1">The sequence shown here is derived from an EMBL/GenBank/DDBJ whole genome shotgun (WGS) entry which is preliminary data.</text>
</comment>
<organism evidence="1 2">
    <name type="scientific">Gossypium stocksii</name>
    <dbReference type="NCBI Taxonomy" id="47602"/>
    <lineage>
        <taxon>Eukaryota</taxon>
        <taxon>Viridiplantae</taxon>
        <taxon>Streptophyta</taxon>
        <taxon>Embryophyta</taxon>
        <taxon>Tracheophyta</taxon>
        <taxon>Spermatophyta</taxon>
        <taxon>Magnoliopsida</taxon>
        <taxon>eudicotyledons</taxon>
        <taxon>Gunneridae</taxon>
        <taxon>Pentapetalae</taxon>
        <taxon>rosids</taxon>
        <taxon>malvids</taxon>
        <taxon>Malvales</taxon>
        <taxon>Malvaceae</taxon>
        <taxon>Malvoideae</taxon>
        <taxon>Gossypium</taxon>
    </lineage>
</organism>